<evidence type="ECO:0000256" key="1">
    <source>
        <dbReference type="ARBA" id="ARBA00001946"/>
    </source>
</evidence>
<dbReference type="Proteomes" id="UP000291269">
    <property type="component" value="Unassembled WGS sequence"/>
</dbReference>
<evidence type="ECO:0000313" key="10">
    <source>
        <dbReference type="EMBL" id="RXZ61247.1"/>
    </source>
</evidence>
<evidence type="ECO:0000256" key="2">
    <source>
        <dbReference type="ARBA" id="ARBA00005983"/>
    </source>
</evidence>
<dbReference type="GO" id="GO:0005524">
    <property type="term" value="F:ATP binding"/>
    <property type="evidence" value="ECO:0007669"/>
    <property type="project" value="UniProtKB-KW"/>
</dbReference>
<comment type="similarity">
    <text evidence="2">Belongs to the diacylglycerol/lipid kinase family.</text>
</comment>
<evidence type="ECO:0000256" key="4">
    <source>
        <dbReference type="ARBA" id="ARBA00022741"/>
    </source>
</evidence>
<sequence>MLNIILNPVSNGGKVRRAFHKVQEKLLSLKTEFRVFETEREKQAIHLAHELTSEGPCDLLAIGGDGTLNEVINGFSNFENCRLGLIPAGTGNDFAVCAGIPLDPLKALDLVLNGEAKYTDYMQLDGGVRGINIIGTGIDVEILQRCRRSKILRGKLQYIFSLVISLFKFKNYSVRTECNGQEHRYQSLIACVGNGTTLGGGIRMCPAAEIDDGLLDFVVVDDVRRRQIPGAFLKLMKGKILEQKFTRFERCERAIVVPENKFTMNVDGELYDDLEFKVEIVKNKLKMFRP</sequence>
<dbReference type="SMART" id="SM00046">
    <property type="entry name" value="DAGKc"/>
    <property type="match status" value="1"/>
</dbReference>
<evidence type="ECO:0000313" key="11">
    <source>
        <dbReference type="Proteomes" id="UP000291269"/>
    </source>
</evidence>
<dbReference type="AlphaFoldDB" id="A0A4Q2KB91"/>
<dbReference type="InterPro" id="IPR001206">
    <property type="entry name" value="Diacylglycerol_kinase_cat_dom"/>
</dbReference>
<dbReference type="Pfam" id="PF19279">
    <property type="entry name" value="YegS_C"/>
    <property type="match status" value="1"/>
</dbReference>
<keyword evidence="7" id="KW-0444">Lipid biosynthesis</keyword>
<protein>
    <submittedName>
        <fullName evidence="10">Diacylglycerol kinase family lipid kinase</fullName>
    </submittedName>
</protein>
<evidence type="ECO:0000256" key="5">
    <source>
        <dbReference type="ARBA" id="ARBA00022777"/>
    </source>
</evidence>
<dbReference type="GO" id="GO:0008654">
    <property type="term" value="P:phospholipid biosynthetic process"/>
    <property type="evidence" value="ECO:0007669"/>
    <property type="project" value="UniProtKB-KW"/>
</dbReference>
<evidence type="ECO:0000256" key="6">
    <source>
        <dbReference type="ARBA" id="ARBA00022840"/>
    </source>
</evidence>
<dbReference type="RefSeq" id="WP_129223744.1">
    <property type="nucleotide sequence ID" value="NZ_SDOZ01000002.1"/>
</dbReference>
<dbReference type="NCBIfam" id="TIGR00147">
    <property type="entry name" value="YegS/Rv2252/BmrU family lipid kinase"/>
    <property type="match status" value="1"/>
</dbReference>
<keyword evidence="7" id="KW-0594">Phospholipid biosynthesis</keyword>
<dbReference type="Gene3D" id="2.60.200.40">
    <property type="match status" value="1"/>
</dbReference>
<keyword evidence="5 10" id="KW-0418">Kinase</keyword>
<evidence type="ECO:0000256" key="3">
    <source>
        <dbReference type="ARBA" id="ARBA00022679"/>
    </source>
</evidence>
<dbReference type="Gene3D" id="3.40.50.10330">
    <property type="entry name" value="Probable inorganic polyphosphate/atp-NAD kinase, domain 1"/>
    <property type="match status" value="1"/>
</dbReference>
<feature type="domain" description="DAGKc" evidence="9">
    <location>
        <begin position="1"/>
        <end position="130"/>
    </location>
</feature>
<keyword evidence="4" id="KW-0547">Nucleotide-binding</keyword>
<comment type="caution">
    <text evidence="10">The sequence shown here is derived from an EMBL/GenBank/DDBJ whole genome shotgun (WGS) entry which is preliminary data.</text>
</comment>
<keyword evidence="8" id="KW-1208">Phospholipid metabolism</keyword>
<gene>
    <name evidence="10" type="ORF">ESZ91_02365</name>
</gene>
<dbReference type="PANTHER" id="PTHR12358">
    <property type="entry name" value="SPHINGOSINE KINASE"/>
    <property type="match status" value="1"/>
</dbReference>
<dbReference type="OrthoDB" id="9786026at2"/>
<dbReference type="InterPro" id="IPR050187">
    <property type="entry name" value="Lipid_Phosphate_FormReg"/>
</dbReference>
<dbReference type="GO" id="GO:0016301">
    <property type="term" value="F:kinase activity"/>
    <property type="evidence" value="ECO:0007669"/>
    <property type="project" value="UniProtKB-KW"/>
</dbReference>
<dbReference type="InterPro" id="IPR017438">
    <property type="entry name" value="ATP-NAD_kinase_N"/>
</dbReference>
<evidence type="ECO:0000259" key="9">
    <source>
        <dbReference type="PROSITE" id="PS50146"/>
    </source>
</evidence>
<dbReference type="Pfam" id="PF00781">
    <property type="entry name" value="DAGK_cat"/>
    <property type="match status" value="1"/>
</dbReference>
<reference evidence="10 11" key="1">
    <citation type="journal article" date="2019" name="Gut">
        <title>Antibiotics-induced monodominance of a novel gut bacterial order.</title>
        <authorList>
            <person name="Hildebrand F."/>
            <person name="Moitinho-Silva L."/>
            <person name="Blasche S."/>
            <person name="Jahn M.T."/>
            <person name="Gossmann T.I."/>
            <person name="Heuerta-Cepas J."/>
            <person name="Hercog R."/>
            <person name="Luetge M."/>
            <person name="Bahram M."/>
            <person name="Pryszlak A."/>
            <person name="Alves R.J."/>
            <person name="Waszak S.M."/>
            <person name="Zhu A."/>
            <person name="Ye L."/>
            <person name="Costea P.I."/>
            <person name="Aalvink S."/>
            <person name="Belzer C."/>
            <person name="Forslund S.K."/>
            <person name="Sunagawa S."/>
            <person name="Hentschel U."/>
            <person name="Merten C."/>
            <person name="Patil K.R."/>
            <person name="Benes V."/>
            <person name="Bork P."/>
        </authorList>
    </citation>
    <scope>NUCLEOTIDE SEQUENCE [LARGE SCALE GENOMIC DNA]</scope>
    <source>
        <strain evidence="10 11">HDS1380</strain>
    </source>
</reference>
<comment type="cofactor">
    <cofactor evidence="1">
        <name>Mg(2+)</name>
        <dbReference type="ChEBI" id="CHEBI:18420"/>
    </cofactor>
</comment>
<dbReference type="SUPFAM" id="SSF111331">
    <property type="entry name" value="NAD kinase/diacylglycerol kinase-like"/>
    <property type="match status" value="1"/>
</dbReference>
<keyword evidence="7" id="KW-0443">Lipid metabolism</keyword>
<dbReference type="PANTHER" id="PTHR12358:SF54">
    <property type="entry name" value="SPHINGOSINE KINASE RELATED PROTEIN"/>
    <property type="match status" value="1"/>
</dbReference>
<keyword evidence="3" id="KW-0808">Transferase</keyword>
<dbReference type="EMBL" id="SDOZ01000002">
    <property type="protein sequence ID" value="RXZ61247.1"/>
    <property type="molecule type" value="Genomic_DNA"/>
</dbReference>
<proteinExistence type="inferred from homology"/>
<keyword evidence="6" id="KW-0067">ATP-binding</keyword>
<evidence type="ECO:0000256" key="8">
    <source>
        <dbReference type="ARBA" id="ARBA00023264"/>
    </source>
</evidence>
<evidence type="ECO:0000256" key="7">
    <source>
        <dbReference type="ARBA" id="ARBA00023209"/>
    </source>
</evidence>
<name>A0A4Q2KB91_9FIRM</name>
<dbReference type="InterPro" id="IPR016064">
    <property type="entry name" value="NAD/diacylglycerol_kinase_sf"/>
</dbReference>
<accession>A0A4Q2KB91</accession>
<keyword evidence="11" id="KW-1185">Reference proteome</keyword>
<dbReference type="InterPro" id="IPR005218">
    <property type="entry name" value="Diacylglycerol/lipid_kinase"/>
</dbReference>
<dbReference type="InterPro" id="IPR045540">
    <property type="entry name" value="YegS/DAGK_C"/>
</dbReference>
<organism evidence="10 11">
    <name type="scientific">Candidatus Borkfalkia ceftriaxoniphila</name>
    <dbReference type="NCBI Taxonomy" id="2508949"/>
    <lineage>
        <taxon>Bacteria</taxon>
        <taxon>Bacillati</taxon>
        <taxon>Bacillota</taxon>
        <taxon>Clostridia</taxon>
        <taxon>Christensenellales</taxon>
        <taxon>Christensenellaceae</taxon>
        <taxon>Candidatus Borkfalkia</taxon>
    </lineage>
</organism>
<dbReference type="PROSITE" id="PS50146">
    <property type="entry name" value="DAGK"/>
    <property type="match status" value="1"/>
</dbReference>